<keyword evidence="4" id="KW-1185">Reference proteome</keyword>
<feature type="compositionally biased region" description="Basic and acidic residues" evidence="1">
    <location>
        <begin position="638"/>
        <end position="649"/>
    </location>
</feature>
<dbReference type="OrthoDB" id="55064at2759"/>
<feature type="region of interest" description="Disordered" evidence="1">
    <location>
        <begin position="637"/>
        <end position="713"/>
    </location>
</feature>
<organism evidence="2 4">
    <name type="scientific">Nitzschia inconspicua</name>
    <dbReference type="NCBI Taxonomy" id="303405"/>
    <lineage>
        <taxon>Eukaryota</taxon>
        <taxon>Sar</taxon>
        <taxon>Stramenopiles</taxon>
        <taxon>Ochrophyta</taxon>
        <taxon>Bacillariophyta</taxon>
        <taxon>Bacillariophyceae</taxon>
        <taxon>Bacillariophycidae</taxon>
        <taxon>Bacillariales</taxon>
        <taxon>Bacillariaceae</taxon>
        <taxon>Nitzschia</taxon>
    </lineage>
</organism>
<dbReference type="EMBL" id="JAGRRH010000015">
    <property type="protein sequence ID" value="KAG7356522.1"/>
    <property type="molecule type" value="Genomic_DNA"/>
</dbReference>
<dbReference type="AlphaFoldDB" id="A0A9K3K899"/>
<dbReference type="EMBL" id="JAGRRH010000050">
    <property type="protein sequence ID" value="KAG7338753.1"/>
    <property type="molecule type" value="Genomic_DNA"/>
</dbReference>
<reference evidence="2" key="2">
    <citation type="submission" date="2021-04" db="EMBL/GenBank/DDBJ databases">
        <authorList>
            <person name="Podell S."/>
        </authorList>
    </citation>
    <scope>NUCLEOTIDE SEQUENCE</scope>
    <source>
        <strain evidence="2">Hildebrandi</strain>
    </source>
</reference>
<feature type="compositionally biased region" description="Basic and acidic residues" evidence="1">
    <location>
        <begin position="24"/>
        <end position="33"/>
    </location>
</feature>
<proteinExistence type="predicted"/>
<accession>A0A9K3K899</accession>
<evidence type="ECO:0000313" key="4">
    <source>
        <dbReference type="Proteomes" id="UP000693970"/>
    </source>
</evidence>
<sequence length="748" mass="85458">MVSSDAETPCVTRGADPVVPAVRQEVHGPHLDDALPGDLKTVALSAPEEESTTKIVAETAPEPSEHRTALTNDSAEEKKSSKKQPQKIGSPMPPHYHQIKEELVQQVEFFRDHTTLKNLDRLYYTTIPDSVDWGSSNSILEAFPTIKGRGKLVIPMALIFESDQVEGKLVIINYWRLLKADEQRKVRETVRTYYLRPSQGNERINLNVGTRTVANDAAAAIVEPPKTKITAVAPDGVSGIPIEDDVSFGKAVRDLSCRVRYFQEVAPLDGLTRIHYFGSIPSEVDWNNSASVNKVFPPLLIHSTRDVPLCLLLEAETNEERLVVVNWWRYLDSIQQPKAFQELRRYYRAPAKSKDYMRDLQDVHDKRKERQNAPTWGFRGIETCQQLAEKLKLSCDMIQTANIEPGVICKTEGCIYPALCGNGGFCCRHRLSFAPLAGKERRKRGHYLLGPVYTKPNVRLCSCHNEVCVGIGFSDTMVRFDVTRLPEDLQSDIWDSVMPISRKTACLAPWHFHPQHRVFQPDGSWILTQYRRSTVFKDPETGKEWYGLPPPTYSLKNFLEEPEMVEYKARKDTSLLPNWVREYQKLEEGPVSIPEQQTRLLYEKIAHLEEKLNNQAMDFEASYVALEKEMTALQSKYNDFKHNKRNEGKRGKRKRTEVDEADAKNGTINHDQQEERFHGNRNRTRNEIDSTVRMNQGEMPSANSNPEQSDTAGGGLLEYVQLEGYPQYYQERTRDAGAWHGIGFRRYY</sequence>
<feature type="compositionally biased region" description="Basic and acidic residues" evidence="1">
    <location>
        <begin position="671"/>
        <end position="690"/>
    </location>
</feature>
<name>A0A9K3K899_9STRA</name>
<gene>
    <name evidence="3" type="ORF">IV203_001208</name>
    <name evidence="2" type="ORF">IV203_002507</name>
</gene>
<feature type="region of interest" description="Disordered" evidence="1">
    <location>
        <begin position="1"/>
        <end position="94"/>
    </location>
</feature>
<evidence type="ECO:0000313" key="3">
    <source>
        <dbReference type="EMBL" id="KAG7356522.1"/>
    </source>
</evidence>
<evidence type="ECO:0000313" key="2">
    <source>
        <dbReference type="EMBL" id="KAG7338753.1"/>
    </source>
</evidence>
<dbReference type="Proteomes" id="UP000693970">
    <property type="component" value="Unassembled WGS sequence"/>
</dbReference>
<protein>
    <submittedName>
        <fullName evidence="2">Uncharacterized protein</fullName>
    </submittedName>
</protein>
<feature type="compositionally biased region" description="Polar residues" evidence="1">
    <location>
        <begin position="701"/>
        <end position="711"/>
    </location>
</feature>
<evidence type="ECO:0000256" key="1">
    <source>
        <dbReference type="SAM" id="MobiDB-lite"/>
    </source>
</evidence>
<reference evidence="2" key="1">
    <citation type="journal article" date="2021" name="Sci. Rep.">
        <title>Diploid genomic architecture of Nitzschia inconspicua, an elite biomass production diatom.</title>
        <authorList>
            <person name="Oliver A."/>
            <person name="Podell S."/>
            <person name="Pinowska A."/>
            <person name="Traller J.C."/>
            <person name="Smith S.R."/>
            <person name="McClure R."/>
            <person name="Beliaev A."/>
            <person name="Bohutskyi P."/>
            <person name="Hill E.A."/>
            <person name="Rabines A."/>
            <person name="Zheng H."/>
            <person name="Allen L.Z."/>
            <person name="Kuo A."/>
            <person name="Grigoriev I.V."/>
            <person name="Allen A.E."/>
            <person name="Hazlebeck D."/>
            <person name="Allen E.E."/>
        </authorList>
    </citation>
    <scope>NUCLEOTIDE SEQUENCE</scope>
    <source>
        <strain evidence="2">Hildebrandi</strain>
    </source>
</reference>
<comment type="caution">
    <text evidence="2">The sequence shown here is derived from an EMBL/GenBank/DDBJ whole genome shotgun (WGS) entry which is preliminary data.</text>
</comment>